<dbReference type="EMBL" id="VFWZ01000002">
    <property type="protein sequence ID" value="TPN86724.1"/>
    <property type="molecule type" value="Genomic_DNA"/>
</dbReference>
<accession>A0A504J818</accession>
<name>A0A504J818_9FLAO</name>
<reference evidence="2 3" key="1">
    <citation type="submission" date="2019-06" db="EMBL/GenBank/DDBJ databases">
        <authorList>
            <person name="Meng X."/>
        </authorList>
    </citation>
    <scope>NUCLEOTIDE SEQUENCE [LARGE SCALE GENOMIC DNA]</scope>
    <source>
        <strain evidence="2 3">M625</strain>
    </source>
</reference>
<dbReference type="AlphaFoldDB" id="A0A504J818"/>
<dbReference type="OrthoDB" id="9831330at2"/>
<comment type="caution">
    <text evidence="2">The sequence shown here is derived from an EMBL/GenBank/DDBJ whole genome shotgun (WGS) entry which is preliminary data.</text>
</comment>
<feature type="transmembrane region" description="Helical" evidence="1">
    <location>
        <begin position="7"/>
        <end position="29"/>
    </location>
</feature>
<gene>
    <name evidence="2" type="ORF">FHK87_03755</name>
</gene>
<protein>
    <submittedName>
        <fullName evidence="2">Uncharacterized protein</fullName>
    </submittedName>
</protein>
<keyword evidence="1" id="KW-0812">Transmembrane</keyword>
<evidence type="ECO:0000256" key="1">
    <source>
        <dbReference type="SAM" id="Phobius"/>
    </source>
</evidence>
<sequence length="176" mass="20650">MKKIIKIIFIIGVAIFGLVWVLSSIFTMMTFSDQFEIHEAEHLVYQEVSSIDCSAIGYDHKDLKIQFSYRYPLVNFNGKLEIIDKKDTINNPEGRLLYSGPYHNQIILENLCYSNKNKESLHKNLEFVFSDKDAAYWFYSDVGKKGYPFLKHNAVEIKIDWFSIHPSRPYRIKPID</sequence>
<evidence type="ECO:0000313" key="3">
    <source>
        <dbReference type="Proteomes" id="UP000315540"/>
    </source>
</evidence>
<keyword evidence="1" id="KW-1133">Transmembrane helix</keyword>
<proteinExistence type="predicted"/>
<dbReference type="Proteomes" id="UP000315540">
    <property type="component" value="Unassembled WGS sequence"/>
</dbReference>
<keyword evidence="3" id="KW-1185">Reference proteome</keyword>
<organism evidence="2 3">
    <name type="scientific">Aquimarina algicola</name>
    <dbReference type="NCBI Taxonomy" id="2589995"/>
    <lineage>
        <taxon>Bacteria</taxon>
        <taxon>Pseudomonadati</taxon>
        <taxon>Bacteroidota</taxon>
        <taxon>Flavobacteriia</taxon>
        <taxon>Flavobacteriales</taxon>
        <taxon>Flavobacteriaceae</taxon>
        <taxon>Aquimarina</taxon>
    </lineage>
</organism>
<evidence type="ECO:0000313" key="2">
    <source>
        <dbReference type="EMBL" id="TPN86724.1"/>
    </source>
</evidence>
<dbReference type="RefSeq" id="WP_140589967.1">
    <property type="nucleotide sequence ID" value="NZ_VFWZ01000002.1"/>
</dbReference>
<keyword evidence="1" id="KW-0472">Membrane</keyword>